<dbReference type="Pfam" id="PF16177">
    <property type="entry name" value="ACAS_N"/>
    <property type="match status" value="1"/>
</dbReference>
<feature type="domain" description="AMP-dependent synthetase/ligase" evidence="8">
    <location>
        <begin position="120"/>
        <end position="524"/>
    </location>
</feature>
<dbReference type="NCBIfam" id="TIGR02188">
    <property type="entry name" value="Ac_CoA_lig_AcsA"/>
    <property type="match status" value="1"/>
</dbReference>
<feature type="modified residue" description="N6-acetyllysine" evidence="6">
    <location>
        <position position="660"/>
    </location>
</feature>
<comment type="similarity">
    <text evidence="1 6">Belongs to the ATP-dependent AMP-binding enzyme family.</text>
</comment>
<keyword evidence="2 6" id="KW-0436">Ligase</keyword>
<keyword evidence="3 6" id="KW-0547">Nucleotide-binding</keyword>
<dbReference type="Proteomes" id="UP000306192">
    <property type="component" value="Unassembled WGS sequence"/>
</dbReference>
<evidence type="ECO:0000256" key="1">
    <source>
        <dbReference type="ARBA" id="ARBA00006432"/>
    </source>
</evidence>
<name>A0A4T2BV28_9MICO</name>
<dbReference type="GO" id="GO:0016208">
    <property type="term" value="F:AMP binding"/>
    <property type="evidence" value="ECO:0007669"/>
    <property type="project" value="InterPro"/>
</dbReference>
<comment type="caution">
    <text evidence="6">Lacks conserved residue(s) required for the propagation of feature annotation.</text>
</comment>
<dbReference type="GO" id="GO:0003987">
    <property type="term" value="F:acetate-CoA ligase activity"/>
    <property type="evidence" value="ECO:0007669"/>
    <property type="project" value="UniProtKB-UniRule"/>
</dbReference>
<comment type="function">
    <text evidence="6">Catalyzes the conversion of acetate into acetyl-CoA (AcCoA), an essential intermediate at the junction of anabolic and catabolic pathways. AcsA undergoes a two-step reaction. In the first half reaction, AcsA combines acetate with ATP to form acetyl-adenylate (AcAMP) intermediate. In the second half reaction, it can then transfer the acetyl group from AcAMP to the sulfhydryl group of CoA, forming the product AcCoA.</text>
</comment>
<proteinExistence type="inferred from homology"/>
<evidence type="ECO:0000256" key="7">
    <source>
        <dbReference type="SAM" id="MobiDB-lite"/>
    </source>
</evidence>
<evidence type="ECO:0000259" key="10">
    <source>
        <dbReference type="Pfam" id="PF16177"/>
    </source>
</evidence>
<gene>
    <name evidence="11" type="primary">acs</name>
    <name evidence="6" type="synonym">acsA</name>
    <name evidence="11" type="ORF">D4765_14320</name>
</gene>
<dbReference type="EC" id="6.2.1.1" evidence="6"/>
<reference evidence="11 12" key="1">
    <citation type="journal article" date="2019" name="Microorganisms">
        <title>Systematic Affiliation and Genome Analysis of Subtercola vilae DB165(T) with Particular Emphasis on Cold Adaptation of an Isolate from a High-Altitude Cold Volcano Lake.</title>
        <authorList>
            <person name="Villalobos A.S."/>
            <person name="Wiese J."/>
            <person name="Imhoff J.F."/>
            <person name="Dorador C."/>
            <person name="Keller A."/>
            <person name="Hentschel U."/>
        </authorList>
    </citation>
    <scope>NUCLEOTIDE SEQUENCE [LARGE SCALE GENOMIC DNA]</scope>
    <source>
        <strain evidence="11 12">DB165</strain>
    </source>
</reference>
<dbReference type="GO" id="GO:0005829">
    <property type="term" value="C:cytosol"/>
    <property type="evidence" value="ECO:0007669"/>
    <property type="project" value="TreeGrafter"/>
</dbReference>
<feature type="binding site" evidence="6">
    <location>
        <position position="546"/>
    </location>
    <ligand>
        <name>ATP</name>
        <dbReference type="ChEBI" id="CHEBI:30616"/>
    </ligand>
</feature>
<keyword evidence="5 6" id="KW-0007">Acetylation</keyword>
<dbReference type="Gene3D" id="3.40.50.12780">
    <property type="entry name" value="N-terminal domain of ligase-like"/>
    <property type="match status" value="1"/>
</dbReference>
<dbReference type="PANTHER" id="PTHR24095:SF14">
    <property type="entry name" value="ACETYL-COENZYME A SYNTHETASE 1"/>
    <property type="match status" value="1"/>
</dbReference>
<sequence length="696" mass="75666">MTSKTSTSTSTTPADTQTDTHDTRDTHTTPAGTNIDNLLHETRRFAPSDEFRATAVATEELYERASGDRPAFWGEQSKTLLHWHTPFTRTLDWSNPPFAKWFDDGTLNVAYNCLDRHVKAGNGDRIALNWEGEPGDSRSFTYSELTAEVKKAANVLISLGIGQGDRVAIYLPMIPEALISMLAVARIGAVHSVVFGGFSAESLRARIDDASAKLVITADGGWRKGKVSPLKPAVDAALALPGTNTATGTGDTTPGTHTVTNVLVVKRGNNPVDWNPDLDLWWHDELANANPEHEAQPFPAENPLFILYTSGTTGKPKGILHTSGGYLTQAAFTHKNVFDLHPETDVYWSTADVGWITGHTYVVYGPLANGATQVIYEGTPDVPHPGRWWEIIEKYKVSILYAAPTAIRTFMKLGRQIPDAFDLTSLRLLGSVGEPINPEAWVWYRDVIGGGTTPIVDTWWQTETGAIMISALPGVTTLKPGSAQVPLPGLDIQVLDDQGNPVPKNSGGLLVVAEPWPSMLRGIWGDPDRFVETYYSQFPGRYFAGDGARLDRDGDIWLLGRVDDVMNVSGHRLSTAEIESSLVSHPRVAEAAVVGASDETTGQAVVAFVIVRASQEGDLVQEIDVLSAELRVHVATQIGAIARPRQVFIVAELPKTRSGKIMRRLLRDLAEGREIGDTTTLADTQVMNIISGSIAR</sequence>
<keyword evidence="6" id="KW-0460">Magnesium</keyword>
<feature type="binding site" evidence="6">
    <location>
        <position position="572"/>
    </location>
    <ligand>
        <name>ATP</name>
        <dbReference type="ChEBI" id="CHEBI:30616"/>
    </ligand>
</feature>
<feature type="binding site" evidence="6">
    <location>
        <position position="583"/>
    </location>
    <ligand>
        <name>Mg(2+)</name>
        <dbReference type="ChEBI" id="CHEBI:18420"/>
    </ligand>
</feature>
<dbReference type="AlphaFoldDB" id="A0A4T2BV28"/>
<evidence type="ECO:0000256" key="6">
    <source>
        <dbReference type="HAMAP-Rule" id="MF_01123"/>
    </source>
</evidence>
<feature type="binding site" evidence="6">
    <location>
        <begin position="433"/>
        <end position="435"/>
    </location>
    <ligand>
        <name>ATP</name>
        <dbReference type="ChEBI" id="CHEBI:30616"/>
    </ligand>
</feature>
<dbReference type="FunFam" id="3.40.50.12780:FF:000001">
    <property type="entry name" value="Acetyl-coenzyme A synthetase"/>
    <property type="match status" value="1"/>
</dbReference>
<feature type="domain" description="Acetyl-coenzyme A synthetase N-terminal" evidence="10">
    <location>
        <begin position="59"/>
        <end position="113"/>
    </location>
</feature>
<feature type="binding site" evidence="6">
    <location>
        <position position="561"/>
    </location>
    <ligand>
        <name>ATP</name>
        <dbReference type="ChEBI" id="CHEBI:30616"/>
    </ligand>
</feature>
<dbReference type="Gene3D" id="3.30.300.30">
    <property type="match status" value="1"/>
</dbReference>
<evidence type="ECO:0000313" key="12">
    <source>
        <dbReference type="Proteomes" id="UP000306192"/>
    </source>
</evidence>
<dbReference type="InterPro" id="IPR042099">
    <property type="entry name" value="ANL_N_sf"/>
</dbReference>
<dbReference type="Pfam" id="PF00501">
    <property type="entry name" value="AMP-binding"/>
    <property type="match status" value="1"/>
</dbReference>
<dbReference type="RefSeq" id="WP_136642975.1">
    <property type="nucleotide sequence ID" value="NZ_QYRT01000033.1"/>
</dbReference>
<dbReference type="InterPro" id="IPR032387">
    <property type="entry name" value="ACAS_N"/>
</dbReference>
<evidence type="ECO:0000256" key="3">
    <source>
        <dbReference type="ARBA" id="ARBA00022741"/>
    </source>
</evidence>
<evidence type="ECO:0000313" key="11">
    <source>
        <dbReference type="EMBL" id="TIH33656.1"/>
    </source>
</evidence>
<evidence type="ECO:0000259" key="8">
    <source>
        <dbReference type="Pfam" id="PF00501"/>
    </source>
</evidence>
<feature type="binding site" evidence="6">
    <location>
        <begin position="457"/>
        <end position="462"/>
    </location>
    <ligand>
        <name>ATP</name>
        <dbReference type="ChEBI" id="CHEBI:30616"/>
    </ligand>
</feature>
<evidence type="ECO:0000256" key="5">
    <source>
        <dbReference type="ARBA" id="ARBA00022990"/>
    </source>
</evidence>
<feature type="region of interest" description="Disordered" evidence="7">
    <location>
        <begin position="1"/>
        <end position="37"/>
    </location>
</feature>
<dbReference type="PANTHER" id="PTHR24095">
    <property type="entry name" value="ACETYL-COENZYME A SYNTHETASE"/>
    <property type="match status" value="1"/>
</dbReference>
<dbReference type="InterPro" id="IPR020845">
    <property type="entry name" value="AMP-binding_CS"/>
</dbReference>
<dbReference type="HAMAP" id="MF_01123">
    <property type="entry name" value="Ac_CoA_synth"/>
    <property type="match status" value="1"/>
</dbReference>
<feature type="domain" description="AMP-binding enzyme C-terminal" evidence="9">
    <location>
        <begin position="577"/>
        <end position="660"/>
    </location>
</feature>
<dbReference type="InterPro" id="IPR011904">
    <property type="entry name" value="Ac_CoA_lig"/>
</dbReference>
<dbReference type="InterPro" id="IPR025110">
    <property type="entry name" value="AMP-bd_C"/>
</dbReference>
<comment type="cofactor">
    <cofactor evidence="6">
        <name>Mg(2+)</name>
        <dbReference type="ChEBI" id="CHEBI:18420"/>
    </cofactor>
</comment>
<feature type="binding site" evidence="6">
    <location>
        <begin position="223"/>
        <end position="226"/>
    </location>
    <ligand>
        <name>CoA</name>
        <dbReference type="ChEBI" id="CHEBI:57287"/>
    </ligand>
</feature>
<dbReference type="InterPro" id="IPR045851">
    <property type="entry name" value="AMP-bd_C_sf"/>
</dbReference>
<dbReference type="SUPFAM" id="SSF56801">
    <property type="entry name" value="Acetyl-CoA synthetase-like"/>
    <property type="match status" value="1"/>
</dbReference>
<feature type="compositionally biased region" description="Basic and acidic residues" evidence="7">
    <location>
        <begin position="18"/>
        <end position="27"/>
    </location>
</feature>
<comment type="catalytic activity">
    <reaction evidence="6">
        <text>acetate + ATP + CoA = acetyl-CoA + AMP + diphosphate</text>
        <dbReference type="Rhea" id="RHEA:23176"/>
        <dbReference type="ChEBI" id="CHEBI:30089"/>
        <dbReference type="ChEBI" id="CHEBI:30616"/>
        <dbReference type="ChEBI" id="CHEBI:33019"/>
        <dbReference type="ChEBI" id="CHEBI:57287"/>
        <dbReference type="ChEBI" id="CHEBI:57288"/>
        <dbReference type="ChEBI" id="CHEBI:456215"/>
        <dbReference type="EC" id="6.2.1.1"/>
    </reaction>
</comment>
<comment type="PTM">
    <text evidence="6">Acetylated. Deacetylation by the SIR2-homolog deacetylase activates the enzyme.</text>
</comment>
<keyword evidence="12" id="KW-1185">Reference proteome</keyword>
<dbReference type="NCBIfam" id="NF001208">
    <property type="entry name" value="PRK00174.1"/>
    <property type="match status" value="1"/>
</dbReference>
<evidence type="ECO:0000256" key="2">
    <source>
        <dbReference type="ARBA" id="ARBA00022598"/>
    </source>
</evidence>
<dbReference type="Pfam" id="PF13193">
    <property type="entry name" value="AMP-binding_C"/>
    <property type="match status" value="1"/>
</dbReference>
<accession>A0A4T2BV28</accession>
<keyword evidence="4 6" id="KW-0067">ATP-binding</keyword>
<evidence type="ECO:0000259" key="9">
    <source>
        <dbReference type="Pfam" id="PF13193"/>
    </source>
</evidence>
<dbReference type="GO" id="GO:0046872">
    <property type="term" value="F:metal ion binding"/>
    <property type="evidence" value="ECO:0007669"/>
    <property type="project" value="UniProtKB-KW"/>
</dbReference>
<feature type="binding site" evidence="6">
    <location>
        <position position="357"/>
    </location>
    <ligand>
        <name>CoA</name>
        <dbReference type="ChEBI" id="CHEBI:57287"/>
    </ligand>
</feature>
<dbReference type="CDD" id="cd05966">
    <property type="entry name" value="ACS"/>
    <property type="match status" value="1"/>
</dbReference>
<dbReference type="InterPro" id="IPR000873">
    <property type="entry name" value="AMP-dep_synth/lig_dom"/>
</dbReference>
<organism evidence="11 12">
    <name type="scientific">Subtercola vilae</name>
    <dbReference type="NCBI Taxonomy" id="2056433"/>
    <lineage>
        <taxon>Bacteria</taxon>
        <taxon>Bacillati</taxon>
        <taxon>Actinomycetota</taxon>
        <taxon>Actinomycetes</taxon>
        <taxon>Micrococcales</taxon>
        <taxon>Microbacteriaceae</taxon>
        <taxon>Subtercola</taxon>
    </lineage>
</organism>
<evidence type="ECO:0000256" key="4">
    <source>
        <dbReference type="ARBA" id="ARBA00022840"/>
    </source>
</evidence>
<dbReference type="EMBL" id="QYRT01000033">
    <property type="protein sequence ID" value="TIH33656.1"/>
    <property type="molecule type" value="Genomic_DNA"/>
</dbReference>
<comment type="caution">
    <text evidence="11">The sequence shown here is derived from an EMBL/GenBank/DDBJ whole genome shotgun (WGS) entry which is preliminary data.</text>
</comment>
<dbReference type="GO" id="GO:0019427">
    <property type="term" value="P:acetyl-CoA biosynthetic process from acetate"/>
    <property type="evidence" value="ECO:0007669"/>
    <property type="project" value="UniProtKB-UniRule"/>
</dbReference>
<feature type="binding site" evidence="6">
    <location>
        <position position="585"/>
    </location>
    <ligand>
        <name>Mg(2+)</name>
        <dbReference type="ChEBI" id="CHEBI:18420"/>
    </ligand>
</feature>
<feature type="binding site" evidence="6">
    <location>
        <position position="569"/>
    </location>
    <ligand>
        <name>CoA</name>
        <dbReference type="ChEBI" id="CHEBI:57287"/>
    </ligand>
</feature>
<feature type="compositionally biased region" description="Low complexity" evidence="7">
    <location>
        <begin position="1"/>
        <end position="17"/>
    </location>
</feature>
<dbReference type="PROSITE" id="PS00455">
    <property type="entry name" value="AMP_BINDING"/>
    <property type="match status" value="1"/>
</dbReference>
<keyword evidence="6" id="KW-0479">Metal-binding</keyword>
<feature type="binding site" evidence="6">
    <location>
        <position position="588"/>
    </location>
    <ligand>
        <name>Mg(2+)</name>
        <dbReference type="ChEBI" id="CHEBI:18420"/>
    </ligand>
</feature>
<dbReference type="GO" id="GO:0005524">
    <property type="term" value="F:ATP binding"/>
    <property type="evidence" value="ECO:0007669"/>
    <property type="project" value="UniProtKB-KW"/>
</dbReference>
<dbReference type="OrthoDB" id="9803968at2"/>
<protein>
    <recommendedName>
        <fullName evidence="6">Acetyl-coenzyme A synthetase</fullName>
        <shortName evidence="6">AcCoA synthetase</shortName>
        <shortName evidence="6">Acs</shortName>
        <ecNumber evidence="6">6.2.1.1</ecNumber>
    </recommendedName>
    <alternativeName>
        <fullName evidence="6">Acetate--CoA ligase</fullName>
    </alternativeName>
    <alternativeName>
        <fullName evidence="6">Acyl-activating enzyme</fullName>
    </alternativeName>
</protein>